<dbReference type="HGNC" id="HGNC:6148">
    <property type="gene designation" value="ITGAL"/>
</dbReference>
<reference evidence="2" key="4">
    <citation type="submission" date="2025-08" db="UniProtKB">
        <authorList>
            <consortium name="Ensembl"/>
        </authorList>
    </citation>
    <scope>IDENTIFICATION</scope>
</reference>
<organism evidence="2 3">
    <name type="scientific">Homo sapiens</name>
    <name type="common">Human</name>
    <dbReference type="NCBI Taxonomy" id="9606"/>
    <lineage>
        <taxon>Eukaryota</taxon>
        <taxon>Metazoa</taxon>
        <taxon>Chordata</taxon>
        <taxon>Craniata</taxon>
        <taxon>Vertebrata</taxon>
        <taxon>Euteleostomi</taxon>
        <taxon>Mammalia</taxon>
        <taxon>Eutheria</taxon>
        <taxon>Euarchontoglires</taxon>
        <taxon>Primates</taxon>
        <taxon>Haplorrhini</taxon>
        <taxon>Catarrhini</taxon>
        <taxon>Hominidae</taxon>
        <taxon>Homo</taxon>
    </lineage>
</organism>
<evidence type="ECO:0000256" key="1">
    <source>
        <dbReference type="SAM" id="MobiDB-lite"/>
    </source>
</evidence>
<reference evidence="2 3" key="2">
    <citation type="journal article" date="2004" name="Nature">
        <title>Finishing the euchromatic sequence of the human genome.</title>
        <authorList>
            <consortium name="International Human Genome Sequencing Consortium"/>
        </authorList>
    </citation>
    <scope>NUCLEOTIDE SEQUENCE [LARGE SCALE GENOMIC DNA]</scope>
</reference>
<dbReference type="AlphaFoldDB" id="A0A7I2V582"/>
<sequence length="124" mass="13162">MKDSCITVMAMALLSGFFFFERPNGKLYPQALGRAFRALGGPGVAPSIFPEVNALEGKRRRRPRATTWTCGARGASPHRAPGGTLDTASCRSETGSSWELQGRGTAQEASISASRAQDTACQSP</sequence>
<feature type="region of interest" description="Disordered" evidence="1">
    <location>
        <begin position="57"/>
        <end position="124"/>
    </location>
</feature>
<dbReference type="Ensembl" id="ENST00000678203.1">
    <property type="protein sequence ID" value="ENSP00000504379.1"/>
    <property type="gene ID" value="ENSG00000005844.20"/>
</dbReference>
<reference evidence="2 3" key="3">
    <citation type="journal article" date="2004" name="Nature">
        <title>The sequence and analysis of duplication-rich human chromosome 16.</title>
        <authorList>
            <person name="Martin J."/>
            <person name="Han C."/>
            <person name="Gordon L.A."/>
            <person name="Terry A."/>
            <person name="Prabhakar S."/>
            <person name="She X."/>
            <person name="Xie G."/>
            <person name="Hellsten U."/>
            <person name="Chan Y.M."/>
            <person name="Altherr M."/>
            <person name="Couronne O."/>
            <person name="Aerts A."/>
            <person name="Bajorek E."/>
            <person name="Black S."/>
            <person name="Blumer H."/>
            <person name="Branscomb E."/>
            <person name="Brown N.C."/>
            <person name="Bruno W.J."/>
            <person name="Buckingham J.M."/>
            <person name="Callen D.F."/>
            <person name="Campbell C.S."/>
            <person name="Campbell M.L."/>
            <person name="Campbell E.W."/>
            <person name="Caoile C."/>
            <person name="Challacombe J.F."/>
            <person name="Chasteen L.A."/>
            <person name="Chertkov O."/>
            <person name="Chi H.C."/>
            <person name="Christensen M."/>
            <person name="Clark L.M."/>
            <person name="Cohn J.D."/>
            <person name="Denys M."/>
            <person name="Detter J.C."/>
            <person name="Dickson M."/>
            <person name="Dimitrijevic-Bussod M."/>
            <person name="Escobar J."/>
            <person name="Fawcett J.J."/>
            <person name="Flowers D."/>
            <person name="Fotopulos D."/>
            <person name="Glavina T."/>
            <person name="Gomez M."/>
            <person name="Gonzales E."/>
            <person name="Goodstein D."/>
            <person name="Goodwin L.A."/>
            <person name="Grady D.L."/>
            <person name="Grigoriev I."/>
            <person name="Groza M."/>
            <person name="Hammon N."/>
            <person name="Hawkins T."/>
            <person name="Haydu L."/>
            <person name="Hildebrand C.E."/>
            <person name="Huang W."/>
            <person name="Israni S."/>
            <person name="Jett J."/>
            <person name="Jewett P.B."/>
            <person name="Kadner K."/>
            <person name="Kimball H."/>
            <person name="Kobayashi A."/>
            <person name="Krawczyk M.C."/>
            <person name="Leyba T."/>
            <person name="Longmire J.L."/>
            <person name="Lopez F."/>
            <person name="Lou Y."/>
            <person name="Lowry S."/>
            <person name="Ludeman T."/>
            <person name="Manohar C.F."/>
            <person name="Mark G.A."/>
            <person name="McMurray K.L."/>
            <person name="Meincke L.J."/>
            <person name="Morgan J."/>
            <person name="Moyzis R.K."/>
            <person name="Mundt M.O."/>
            <person name="Munk A.C."/>
            <person name="Nandkeshwar R.D."/>
            <person name="Pitluck S."/>
            <person name="Pollard M."/>
            <person name="Predki P."/>
            <person name="Parson-Quintana B."/>
            <person name="Ramirez L."/>
            <person name="Rash S."/>
            <person name="Retterer J."/>
            <person name="Ricke D.O."/>
            <person name="Robinson D.L."/>
            <person name="Rodriguez A."/>
            <person name="Salamov A."/>
            <person name="Saunders E.H."/>
            <person name="Scott D."/>
            <person name="Shough T."/>
            <person name="Stallings R.L."/>
            <person name="Stalvey M."/>
            <person name="Sutherland R.D."/>
            <person name="Tapia R."/>
            <person name="Tesmer J.G."/>
            <person name="Thayer N."/>
            <person name="Thompson L.S."/>
            <person name="Tice H."/>
            <person name="Torney D.C."/>
            <person name="Tran-Gyamfi M."/>
            <person name="Tsai M."/>
            <person name="Ulanovsky L.E."/>
            <person name="Ustaszewska A."/>
            <person name="Vo N."/>
            <person name="White P.S."/>
            <person name="Williams A.L."/>
            <person name="Wills P.L."/>
            <person name="Wu J.R."/>
            <person name="Wu K."/>
            <person name="Yang J."/>
            <person name="Dejong P."/>
            <person name="Bruce D."/>
            <person name="Doggett N.A."/>
            <person name="Deaven L."/>
            <person name="Schmutz J."/>
            <person name="Grimwood J."/>
            <person name="Richardson P."/>
            <person name="Rokhsar D.S."/>
            <person name="Eichler E.E."/>
            <person name="Gilna P."/>
            <person name="Lucas S.M."/>
            <person name="Myers R.M."/>
            <person name="Rubin E.M."/>
            <person name="Pennacchio L.A."/>
        </authorList>
    </citation>
    <scope>NUCLEOTIDE SEQUENCE [LARGE SCALE GENOMIC DNA]</scope>
</reference>
<keyword evidence="3" id="KW-1185">Reference proteome</keyword>
<dbReference type="OrthoDB" id="5317514at2759"/>
<dbReference type="EMBL" id="AC116348">
    <property type="status" value="NOT_ANNOTATED_CDS"/>
    <property type="molecule type" value="Genomic_DNA"/>
</dbReference>
<dbReference type="Ensembl" id="ENST00000678203.1">
    <property type="protein sequence ID" value="ENSP00000504379.1"/>
    <property type="gene ID" value="ENSG00000005844.19"/>
</dbReference>
<gene>
    <name evidence="2" type="primary">ITGAL</name>
</gene>
<accession>A0A7I2V582</accession>
<evidence type="ECO:0000313" key="3">
    <source>
        <dbReference type="Proteomes" id="UP000005640"/>
    </source>
</evidence>
<name>A0A7I2V582_HUMAN</name>
<reference evidence="2" key="5">
    <citation type="submission" date="2025-09" db="UniProtKB">
        <authorList>
            <consortium name="Ensembl"/>
        </authorList>
    </citation>
    <scope>IDENTIFICATION</scope>
</reference>
<feature type="compositionally biased region" description="Polar residues" evidence="1">
    <location>
        <begin position="107"/>
        <end position="124"/>
    </location>
</feature>
<dbReference type="GeneTree" id="ENSGT00940000161495"/>
<dbReference type="OpenTargets" id="ENSG00000005844"/>
<feature type="compositionally biased region" description="Polar residues" evidence="1">
    <location>
        <begin position="86"/>
        <end position="99"/>
    </location>
</feature>
<protein>
    <submittedName>
        <fullName evidence="2">Integrin subunit alpha L</fullName>
    </submittedName>
</protein>
<evidence type="ECO:0000313" key="2">
    <source>
        <dbReference type="Ensembl" id="ENSP00000504379.1"/>
    </source>
</evidence>
<reference evidence="2 3" key="1">
    <citation type="journal article" date="2001" name="Nature">
        <title>Initial sequencing and analysis of the human genome.</title>
        <authorList>
            <consortium name="International Human Genome Sequencing Consortium"/>
            <person name="Lander E.S."/>
            <person name="Linton L.M."/>
            <person name="Birren B."/>
            <person name="Nusbaum C."/>
            <person name="Zody M.C."/>
            <person name="Baldwin J."/>
            <person name="Devon K."/>
            <person name="Dewar K."/>
            <person name="Doyle M."/>
            <person name="FitzHugh W."/>
            <person name="Funke R."/>
            <person name="Gage D."/>
            <person name="Harris K."/>
            <person name="Heaford A."/>
            <person name="Howland J."/>
            <person name="Kann L."/>
            <person name="Lehoczky J."/>
            <person name="LeVine R."/>
            <person name="McEwan P."/>
            <person name="McKernan K."/>
            <person name="Meldrim J."/>
            <person name="Mesirov J.P."/>
            <person name="Miranda C."/>
            <person name="Morris W."/>
            <person name="Naylor J."/>
            <person name="Raymond C."/>
            <person name="Rosetti M."/>
            <person name="Santos R."/>
            <person name="Sheridan A."/>
            <person name="Sougnez C."/>
            <person name="Stange-Thomann N."/>
            <person name="Stojanovic N."/>
            <person name="Subramanian A."/>
            <person name="Wyman D."/>
            <person name="Rogers J."/>
            <person name="Sulston J."/>
            <person name="Ainscough R."/>
            <person name="Beck S."/>
            <person name="Bentley D."/>
            <person name="Burton J."/>
            <person name="Clee C."/>
            <person name="Carter N."/>
            <person name="Coulson A."/>
            <person name="Deadman R."/>
            <person name="Deloukas P."/>
            <person name="Dunham A."/>
            <person name="Dunham I."/>
            <person name="Durbin R."/>
            <person name="French L."/>
            <person name="Grafham D."/>
            <person name="Gregory S."/>
            <person name="Hubbard T."/>
            <person name="Humphray S."/>
            <person name="Hunt A."/>
            <person name="Jones M."/>
            <person name="Lloyd C."/>
            <person name="McMurray A."/>
            <person name="Matthews L."/>
            <person name="Mercer S."/>
            <person name="Milne S."/>
            <person name="Mullikin J.C."/>
            <person name="Mungall A."/>
            <person name="Plumb R."/>
            <person name="Ross M."/>
            <person name="Shownkeen R."/>
            <person name="Sims S."/>
            <person name="Waterston R.H."/>
            <person name="Wilson R.K."/>
            <person name="Hillier L.W."/>
            <person name="McPherson J.D."/>
            <person name="Marra M.A."/>
            <person name="Mardis E.R."/>
            <person name="Fulton L.A."/>
            <person name="Chinwalla A.T."/>
            <person name="Pepin K.H."/>
            <person name="Gish W.R."/>
            <person name="Chissoe S.L."/>
            <person name="Wendl M.C."/>
            <person name="Delehaunty K.D."/>
            <person name="Miner T.L."/>
            <person name="Delehaunty A."/>
            <person name="Kramer J.B."/>
            <person name="Cook L.L."/>
            <person name="Fulton R.S."/>
            <person name="Johnson D.L."/>
            <person name="Minx P.J."/>
            <person name="Clifton S.W."/>
            <person name="Hawkins T."/>
            <person name="Branscomb E."/>
            <person name="Predki P."/>
            <person name="Richardson P."/>
            <person name="Wenning S."/>
            <person name="Slezak T."/>
            <person name="Doggett N."/>
            <person name="Cheng J.F."/>
            <person name="Olsen A."/>
            <person name="Lucas S."/>
            <person name="Elkin C."/>
            <person name="Uberbacher E."/>
            <person name="Frazier M."/>
            <person name="Gibbs R.A."/>
            <person name="Muzny D.M."/>
            <person name="Scherer S.E."/>
            <person name="Bouck J.B."/>
            <person name="Sodergren E.J."/>
            <person name="Worley K.C."/>
            <person name="Rives C.M."/>
            <person name="Gorrell J.H."/>
            <person name="Metzker M.L."/>
            <person name="Naylor S.L."/>
            <person name="Kucherlapati R.S."/>
            <person name="Nelson D.L."/>
            <person name="Weinstock G.M."/>
            <person name="Sakaki Y."/>
            <person name="Fujiyama A."/>
            <person name="Hattori M."/>
            <person name="Yada T."/>
            <person name="Toyoda A."/>
            <person name="Itoh T."/>
            <person name="Kawagoe C."/>
            <person name="Watanabe H."/>
            <person name="Totoki Y."/>
            <person name="Taylor T."/>
            <person name="Weissenbach J."/>
            <person name="Heilig R."/>
            <person name="Saurin W."/>
            <person name="Artiguenave F."/>
            <person name="Brottier P."/>
            <person name="Bruls T."/>
            <person name="Pelletier E."/>
            <person name="Robert C."/>
            <person name="Wincker P."/>
            <person name="Smith D.R."/>
            <person name="Doucette-Stamm L."/>
            <person name="Rubenfield M."/>
            <person name="Weinstock K."/>
            <person name="Lee H.M."/>
            <person name="Dubois J."/>
            <person name="Rosenthal A."/>
            <person name="Platzer M."/>
            <person name="Nyakatura G."/>
            <person name="Taudien S."/>
            <person name="Rump A."/>
            <person name="Yang H."/>
            <person name="Yu J."/>
            <person name="Wang J."/>
            <person name="Huang G."/>
            <person name="Gu J."/>
            <person name="Hood L."/>
            <person name="Rowen L."/>
            <person name="Madan A."/>
            <person name="Qin S."/>
            <person name="Davis R.W."/>
            <person name="Federspiel N.A."/>
            <person name="Abola A.P."/>
            <person name="Proctor M.J."/>
            <person name="Myers R.M."/>
            <person name="Schmutz J."/>
            <person name="Dickson M."/>
            <person name="Grimwood J."/>
            <person name="Cox D.R."/>
            <person name="Olson M.V."/>
            <person name="Kaul R."/>
            <person name="Raymond C."/>
            <person name="Shimizu N."/>
            <person name="Kawasaki K."/>
            <person name="Minoshima S."/>
            <person name="Evans G.A."/>
            <person name="Athanasiou M."/>
            <person name="Schultz R."/>
            <person name="Roe B.A."/>
            <person name="Chen F."/>
            <person name="Pan H."/>
            <person name="Ramser J."/>
            <person name="Lehrach H."/>
            <person name="Reinhardt R."/>
            <person name="McCombie W.R."/>
            <person name="de la Bastide M."/>
            <person name="Dedhia N."/>
            <person name="Blocker H."/>
            <person name="Hornischer K."/>
            <person name="Nordsiek G."/>
            <person name="Agarwala R."/>
            <person name="Aravind L."/>
            <person name="Bailey J.A."/>
            <person name="Bateman A."/>
            <person name="Batzoglou S."/>
            <person name="Birney E."/>
            <person name="Bork P."/>
            <person name="Brown D.G."/>
            <person name="Burge C.B."/>
            <person name="Cerutti L."/>
            <person name="Chen H.C."/>
            <person name="Church D."/>
            <person name="Clamp M."/>
            <person name="Copley R.R."/>
            <person name="Doerks T."/>
            <person name="Eddy S.R."/>
            <person name="Eichler E.E."/>
            <person name="Furey T.S."/>
            <person name="Galagan J."/>
            <person name="Gilbert J.G."/>
            <person name="Harmon C."/>
            <person name="Hayashizaki Y."/>
            <person name="Haussler D."/>
            <person name="Hermjakob H."/>
            <person name="Hokamp K."/>
            <person name="Jang W."/>
            <person name="Johnson L.S."/>
            <person name="Jones T.A."/>
            <person name="Kasif S."/>
            <person name="Kaspryzk A."/>
            <person name="Kennedy S."/>
            <person name="Kent W.J."/>
            <person name="Kitts P."/>
            <person name="Koonin E.V."/>
            <person name="Korf I."/>
            <person name="Kulp D."/>
            <person name="Lancet D."/>
            <person name="Lowe T.M."/>
            <person name="McLysaght A."/>
            <person name="Mikkelsen T."/>
            <person name="Moran J.V."/>
            <person name="Mulder N."/>
            <person name="Pollara V.J."/>
            <person name="Ponting C.P."/>
            <person name="Schuler G."/>
            <person name="Schultz J."/>
            <person name="Slater G."/>
            <person name="Smit A.F."/>
            <person name="Stupka E."/>
            <person name="Szustakowski J."/>
            <person name="Thierry-Mieg D."/>
            <person name="Thierry-Mieg J."/>
            <person name="Wagner L."/>
            <person name="Wallis J."/>
            <person name="Wheeler R."/>
            <person name="Williams A."/>
            <person name="Wolf Y.I."/>
            <person name="Wolfe K.H."/>
            <person name="Yang S.P."/>
            <person name="Yeh R.F."/>
            <person name="Collins F."/>
            <person name="Guyer M.S."/>
            <person name="Peterson J."/>
            <person name="Felsenfeld A."/>
            <person name="Wetterstrand K.A."/>
            <person name="Patrinos A."/>
            <person name="Morgan M.J."/>
            <person name="de Jong P."/>
            <person name="Catanese J.J."/>
            <person name="Osoegawa K."/>
            <person name="Shizuya H."/>
            <person name="Choi S."/>
            <person name="Chen Y.J."/>
        </authorList>
    </citation>
    <scope>NUCLEOTIDE SEQUENCE [LARGE SCALE GENOMIC DNA]</scope>
</reference>
<dbReference type="EMBL" id="AC002310">
    <property type="status" value="NOT_ANNOTATED_CDS"/>
    <property type="molecule type" value="Genomic_DNA"/>
</dbReference>
<proteinExistence type="predicted"/>
<dbReference type="Bgee" id="ENSG00000005844">
    <property type="expression patterns" value="Expressed in granulocyte and 176 other cell types or tissues"/>
</dbReference>
<dbReference type="Proteomes" id="UP000005640">
    <property type="component" value="Chromosome 16"/>
</dbReference>